<evidence type="ECO:0000313" key="2">
    <source>
        <dbReference type="Proteomes" id="UP000324973"/>
    </source>
</evidence>
<dbReference type="Proteomes" id="UP000324973">
    <property type="component" value="Unassembled WGS sequence"/>
</dbReference>
<gene>
    <name evidence="1" type="ORF">FZO89_00920</name>
</gene>
<organism evidence="1 2">
    <name type="scientific">Luteimonas viscosa</name>
    <dbReference type="NCBI Taxonomy" id="1132694"/>
    <lineage>
        <taxon>Bacteria</taxon>
        <taxon>Pseudomonadati</taxon>
        <taxon>Pseudomonadota</taxon>
        <taxon>Gammaproteobacteria</taxon>
        <taxon>Lysobacterales</taxon>
        <taxon>Lysobacteraceae</taxon>
        <taxon>Luteimonas</taxon>
    </lineage>
</organism>
<proteinExistence type="predicted"/>
<accession>A0A5D4XLW6</accession>
<reference evidence="1 2" key="1">
    <citation type="submission" date="2019-08" db="EMBL/GenBank/DDBJ databases">
        <title>Luteimonas viscosus sp. nov., isolated from soil of a sunflower field.</title>
        <authorList>
            <person name="Jianli Z."/>
            <person name="Ying Z."/>
        </authorList>
    </citation>
    <scope>NUCLEOTIDE SEQUENCE [LARGE SCALE GENOMIC DNA]</scope>
    <source>
        <strain evidence="1 2">XBU10</strain>
    </source>
</reference>
<dbReference type="RefSeq" id="WP_149101505.1">
    <property type="nucleotide sequence ID" value="NZ_VTFT01000001.1"/>
</dbReference>
<name>A0A5D4XLW6_9GAMM</name>
<evidence type="ECO:0000313" key="1">
    <source>
        <dbReference type="EMBL" id="TYT24955.1"/>
    </source>
</evidence>
<keyword evidence="2" id="KW-1185">Reference proteome</keyword>
<protein>
    <submittedName>
        <fullName evidence="1">Uncharacterized protein</fullName>
    </submittedName>
</protein>
<dbReference type="AlphaFoldDB" id="A0A5D4XLW6"/>
<dbReference type="EMBL" id="VTFT01000001">
    <property type="protein sequence ID" value="TYT24955.1"/>
    <property type="molecule type" value="Genomic_DNA"/>
</dbReference>
<comment type="caution">
    <text evidence="1">The sequence shown here is derived from an EMBL/GenBank/DDBJ whole genome shotgun (WGS) entry which is preliminary data.</text>
</comment>
<sequence>MSLQLWQQMIFDQLDNRTESYQAATPSLDESKKAAVKTRNALDKTIHATHATPKAVKKTDNVIKLC</sequence>